<dbReference type="SUPFAM" id="SSF51445">
    <property type="entry name" value="(Trans)glycosidases"/>
    <property type="match status" value="1"/>
</dbReference>
<dbReference type="Pfam" id="PF03662">
    <property type="entry name" value="Glyco_hydro_79n"/>
    <property type="match status" value="1"/>
</dbReference>
<dbReference type="AlphaFoldDB" id="A0A7S4A8A2"/>
<evidence type="ECO:0008006" key="6">
    <source>
        <dbReference type="Google" id="ProtNLM"/>
    </source>
</evidence>
<dbReference type="InterPro" id="IPR017853">
    <property type="entry name" value="GH"/>
</dbReference>
<dbReference type="EMBL" id="HBIW01026040">
    <property type="protein sequence ID" value="CAE0707023.1"/>
    <property type="molecule type" value="Transcribed_RNA"/>
</dbReference>
<sequence length="589" mass="64409">MGRPHGVAVATPRMVIAVVATLITCLALLATQLEFDHRDPHETIHHNRPHPRHATPRPRPMRVKGENVLLKIQNKLVATTDAPYVCVSLDWWPDEKVDWSHHTWNASSVVALQEVRTELKRALASLHPVALRVGGTLQDLVAYDSEDRASPFDMSCPSSFRPAGDRAAFEGACVTLDLYDAIETLAYDTKTPLVFGLSGLHGRVREEGACPKCDSKNCDKCWTGRWSATSGGARSLLQRAAFHAKRGRGALAAVSLGNELCGQGGIAAHLSPAELAADFRRLRVEIDALFEGTRTSISSKGRPYVVGPDCQLPLERAYDFYSNFEKEANVDALAFHLYWLGAGKLWRPFKKKLFDKILGSAWPLGRGFYAFVNAYTKASRDTPLWITEAGGMYGSGGINVTSSFASAFWYLDELGESAKKSIQVHCRQALVGGHYGLTRRLGDRLVPRPDYFATKLWAAVMGPRVLSAQIRDPSIEDAYAPAPVADCRAYAHCHRTQIGDVSLVVLNGASRVARRVALPDEFASLSRLEYHMTAPLDVFDDRVLLNGVLLNTVDAELVPRRVAGGPLTLAPASYVVVVVEGAKFGPCLG</sequence>
<dbReference type="Proteomes" id="UP000789595">
    <property type="component" value="Unassembled WGS sequence"/>
</dbReference>
<evidence type="ECO:0000313" key="4">
    <source>
        <dbReference type="EMBL" id="CAH0378976.1"/>
    </source>
</evidence>
<protein>
    <recommendedName>
        <fullName evidence="6">Beta-glucuronidase C-terminal domain-containing protein</fullName>
    </recommendedName>
</protein>
<reference evidence="4" key="2">
    <citation type="submission" date="2021-11" db="EMBL/GenBank/DDBJ databases">
        <authorList>
            <consortium name="Genoscope - CEA"/>
            <person name="William W."/>
        </authorList>
    </citation>
    <scope>NUCLEOTIDE SEQUENCE</scope>
</reference>
<dbReference type="PANTHER" id="PTHR14363:SF17">
    <property type="entry name" value="HEPARANASE-LIKE PROTEIN 3"/>
    <property type="match status" value="1"/>
</dbReference>
<name>A0A7S4A8A2_9STRA</name>
<accession>A0A7S4A8A2</accession>
<feature type="compositionally biased region" description="Basic residues" evidence="2">
    <location>
        <begin position="46"/>
        <end position="60"/>
    </location>
</feature>
<reference evidence="3" key="1">
    <citation type="submission" date="2021-01" db="EMBL/GenBank/DDBJ databases">
        <authorList>
            <person name="Corre E."/>
            <person name="Pelletier E."/>
            <person name="Niang G."/>
            <person name="Scheremetjew M."/>
            <person name="Finn R."/>
            <person name="Kale V."/>
            <person name="Holt S."/>
            <person name="Cochrane G."/>
            <person name="Meng A."/>
            <person name="Brown T."/>
            <person name="Cohen L."/>
        </authorList>
    </citation>
    <scope>NUCLEOTIDE SEQUENCE</scope>
    <source>
        <strain evidence="3">CCMP1756</strain>
    </source>
</reference>
<gene>
    <name evidence="3" type="ORF">PCAL00307_LOCUS22474</name>
    <name evidence="4" type="ORF">PECAL_6P05780</name>
</gene>
<dbReference type="EMBL" id="CAKKNE010000006">
    <property type="protein sequence ID" value="CAH0378976.1"/>
    <property type="molecule type" value="Genomic_DNA"/>
</dbReference>
<feature type="region of interest" description="Disordered" evidence="2">
    <location>
        <begin position="41"/>
        <end position="60"/>
    </location>
</feature>
<evidence type="ECO:0000256" key="2">
    <source>
        <dbReference type="SAM" id="MobiDB-lite"/>
    </source>
</evidence>
<dbReference type="GO" id="GO:0016020">
    <property type="term" value="C:membrane"/>
    <property type="evidence" value="ECO:0007669"/>
    <property type="project" value="InterPro"/>
</dbReference>
<comment type="similarity">
    <text evidence="1">Belongs to the glycosyl hydrolase 79 family.</text>
</comment>
<dbReference type="PANTHER" id="PTHR14363">
    <property type="entry name" value="HEPARANASE-RELATED"/>
    <property type="match status" value="1"/>
</dbReference>
<dbReference type="GO" id="GO:0004566">
    <property type="term" value="F:beta-glucuronidase activity"/>
    <property type="evidence" value="ECO:0007669"/>
    <property type="project" value="TreeGrafter"/>
</dbReference>
<evidence type="ECO:0000256" key="1">
    <source>
        <dbReference type="ARBA" id="ARBA00009800"/>
    </source>
</evidence>
<dbReference type="Gene3D" id="3.20.20.80">
    <property type="entry name" value="Glycosidases"/>
    <property type="match status" value="1"/>
</dbReference>
<organism evidence="3">
    <name type="scientific">Pelagomonas calceolata</name>
    <dbReference type="NCBI Taxonomy" id="35677"/>
    <lineage>
        <taxon>Eukaryota</taxon>
        <taxon>Sar</taxon>
        <taxon>Stramenopiles</taxon>
        <taxon>Ochrophyta</taxon>
        <taxon>Pelagophyceae</taxon>
        <taxon>Pelagomonadales</taxon>
        <taxon>Pelagomonadaceae</taxon>
        <taxon>Pelagomonas</taxon>
    </lineage>
</organism>
<evidence type="ECO:0000313" key="5">
    <source>
        <dbReference type="Proteomes" id="UP000789595"/>
    </source>
</evidence>
<dbReference type="OrthoDB" id="186532at2759"/>
<dbReference type="InterPro" id="IPR005199">
    <property type="entry name" value="Glyco_hydro_79"/>
</dbReference>
<proteinExistence type="inferred from homology"/>
<evidence type="ECO:0000313" key="3">
    <source>
        <dbReference type="EMBL" id="CAE0707023.1"/>
    </source>
</evidence>
<keyword evidence="5" id="KW-1185">Reference proteome</keyword>